<organism evidence="2 3">
    <name type="scientific">Mycena belliarum</name>
    <dbReference type="NCBI Taxonomy" id="1033014"/>
    <lineage>
        <taxon>Eukaryota</taxon>
        <taxon>Fungi</taxon>
        <taxon>Dikarya</taxon>
        <taxon>Basidiomycota</taxon>
        <taxon>Agaricomycotina</taxon>
        <taxon>Agaricomycetes</taxon>
        <taxon>Agaricomycetidae</taxon>
        <taxon>Agaricales</taxon>
        <taxon>Marasmiineae</taxon>
        <taxon>Mycenaceae</taxon>
        <taxon>Mycena</taxon>
    </lineage>
</organism>
<sequence length="252" mass="27203">MAELSGSQSPSPQRSREPTVALSIAPLFLSPGRGRQYQWLSSEAVGAFSDGEGVESWHGKGVGRLRTEDAAWSKNEANTEDDSSSKDDIDSLDLESMLDPSRTLLPPSNPPVVSWPSMQHGEPLHASFSSQTLPPSVIATVQAYSWEDEGYGTDSDSDGVPALISSDAVGYVQPRIGFAPLPMYSDVVRQQRAPPSEDDDNDEPDCDKQHPLCRPLYQKNPPGGATSPCCRCYCNCSCCFYLDAAAIEGAWA</sequence>
<keyword evidence="3" id="KW-1185">Reference proteome</keyword>
<feature type="region of interest" description="Disordered" evidence="1">
    <location>
        <begin position="67"/>
        <end position="118"/>
    </location>
</feature>
<evidence type="ECO:0000256" key="1">
    <source>
        <dbReference type="SAM" id="MobiDB-lite"/>
    </source>
</evidence>
<reference evidence="2" key="1">
    <citation type="submission" date="2023-03" db="EMBL/GenBank/DDBJ databases">
        <title>Massive genome expansion in bonnet fungi (Mycena s.s.) driven by repeated elements and novel gene families across ecological guilds.</title>
        <authorList>
            <consortium name="Lawrence Berkeley National Laboratory"/>
            <person name="Harder C.B."/>
            <person name="Miyauchi S."/>
            <person name="Viragh M."/>
            <person name="Kuo A."/>
            <person name="Thoen E."/>
            <person name="Andreopoulos B."/>
            <person name="Lu D."/>
            <person name="Skrede I."/>
            <person name="Drula E."/>
            <person name="Henrissat B."/>
            <person name="Morin E."/>
            <person name="Kohler A."/>
            <person name="Barry K."/>
            <person name="LaButti K."/>
            <person name="Morin E."/>
            <person name="Salamov A."/>
            <person name="Lipzen A."/>
            <person name="Mereny Z."/>
            <person name="Hegedus B."/>
            <person name="Baldrian P."/>
            <person name="Stursova M."/>
            <person name="Weitz H."/>
            <person name="Taylor A."/>
            <person name="Grigoriev I.V."/>
            <person name="Nagy L.G."/>
            <person name="Martin F."/>
            <person name="Kauserud H."/>
        </authorList>
    </citation>
    <scope>NUCLEOTIDE SEQUENCE</scope>
    <source>
        <strain evidence="2">CBHHK173m</strain>
    </source>
</reference>
<comment type="caution">
    <text evidence="2">The sequence shown here is derived from an EMBL/GenBank/DDBJ whole genome shotgun (WGS) entry which is preliminary data.</text>
</comment>
<protein>
    <submittedName>
        <fullName evidence="2">Uncharacterized protein</fullName>
    </submittedName>
</protein>
<dbReference type="Proteomes" id="UP001222325">
    <property type="component" value="Unassembled WGS sequence"/>
</dbReference>
<evidence type="ECO:0000313" key="3">
    <source>
        <dbReference type="Proteomes" id="UP001222325"/>
    </source>
</evidence>
<gene>
    <name evidence="2" type="ORF">B0H15DRAFT_958788</name>
</gene>
<name>A0AAD6XK91_9AGAR</name>
<dbReference type="EMBL" id="JARJCN010000226">
    <property type="protein sequence ID" value="KAJ7062444.1"/>
    <property type="molecule type" value="Genomic_DNA"/>
</dbReference>
<accession>A0AAD6XK91</accession>
<dbReference type="AlphaFoldDB" id="A0AAD6XK91"/>
<evidence type="ECO:0000313" key="2">
    <source>
        <dbReference type="EMBL" id="KAJ7062444.1"/>
    </source>
</evidence>
<proteinExistence type="predicted"/>